<accession>A0A918UQT5</accession>
<dbReference type="EMBL" id="BMZB01000001">
    <property type="protein sequence ID" value="GGZ28897.1"/>
    <property type="molecule type" value="Genomic_DNA"/>
</dbReference>
<dbReference type="Pfam" id="PF15887">
    <property type="entry name" value="Peptidase_Mx"/>
    <property type="match status" value="1"/>
</dbReference>
<dbReference type="Gene3D" id="3.40.390.70">
    <property type="match status" value="1"/>
</dbReference>
<gene>
    <name evidence="2" type="ORF">GCM10011273_13490</name>
</gene>
<keyword evidence="3" id="KW-1185">Reference proteome</keyword>
<dbReference type="RefSeq" id="WP_189485611.1">
    <property type="nucleotide sequence ID" value="NZ_BMZB01000001.1"/>
</dbReference>
<dbReference type="InterPro" id="IPR031321">
    <property type="entry name" value="UCP012641"/>
</dbReference>
<evidence type="ECO:0000313" key="2">
    <source>
        <dbReference type="EMBL" id="GGZ28897.1"/>
    </source>
</evidence>
<sequence>MKIFTCSNCQNTVYFHNRNCVNCGYRLGFVPQLQELCAMEPVSEPFWKPVNGSASQRFCANAVTDVCNWTVGAEDPNDFCRACRYNRFVPNSIDNWRRIGEAQRHLFYSFLKWNLPAQGRDVDPHGGLAFDFLEDQITSDGRHKAAMTGHDEGRISIRAAEADDLTRETVRSQMNEHYRTLLGHFRHEIGHFIWNKMVRDGGLLEECRAVFGDDRIDYDTAIQKHYTNGTPPNWQNEYISAYASMHPWEDFAESFAHCLHIIDALETAHCYGMALKAPHHDAIAADVDFDPYTVLDFDRLAETWIPLSVAINSIHASMGERPLYPFILSPRVKEKLAFVHKIITRQPVQRPFIQTPQMA</sequence>
<protein>
    <recommendedName>
        <fullName evidence="1">Zinc-ribbon domain-containing protein</fullName>
    </recommendedName>
</protein>
<organism evidence="2 3">
    <name type="scientific">Asticcacaulis endophyticus</name>
    <dbReference type="NCBI Taxonomy" id="1395890"/>
    <lineage>
        <taxon>Bacteria</taxon>
        <taxon>Pseudomonadati</taxon>
        <taxon>Pseudomonadota</taxon>
        <taxon>Alphaproteobacteria</taxon>
        <taxon>Caulobacterales</taxon>
        <taxon>Caulobacteraceae</taxon>
        <taxon>Asticcacaulis</taxon>
    </lineage>
</organism>
<proteinExistence type="predicted"/>
<dbReference type="AlphaFoldDB" id="A0A918UQT5"/>
<dbReference type="Pfam" id="PF10005">
    <property type="entry name" value="Zn_ribbon_DZR_6"/>
    <property type="match status" value="1"/>
</dbReference>
<evidence type="ECO:0000313" key="3">
    <source>
        <dbReference type="Proteomes" id="UP000662572"/>
    </source>
</evidence>
<name>A0A918UQT5_9CAUL</name>
<comment type="caution">
    <text evidence="2">The sequence shown here is derived from an EMBL/GenBank/DDBJ whole genome shotgun (WGS) entry which is preliminary data.</text>
</comment>
<reference evidence="2" key="2">
    <citation type="submission" date="2020-09" db="EMBL/GenBank/DDBJ databases">
        <authorList>
            <person name="Sun Q."/>
            <person name="Kim S."/>
        </authorList>
    </citation>
    <scope>NUCLEOTIDE SEQUENCE</scope>
    <source>
        <strain evidence="2">KCTC 32296</strain>
    </source>
</reference>
<dbReference type="InterPro" id="IPR011201">
    <property type="entry name" value="Zinc-ribbon_6_bact"/>
</dbReference>
<reference evidence="2" key="1">
    <citation type="journal article" date="2014" name="Int. J. Syst. Evol. Microbiol.">
        <title>Complete genome sequence of Corynebacterium casei LMG S-19264T (=DSM 44701T), isolated from a smear-ripened cheese.</title>
        <authorList>
            <consortium name="US DOE Joint Genome Institute (JGI-PGF)"/>
            <person name="Walter F."/>
            <person name="Albersmeier A."/>
            <person name="Kalinowski J."/>
            <person name="Ruckert C."/>
        </authorList>
    </citation>
    <scope>NUCLEOTIDE SEQUENCE</scope>
    <source>
        <strain evidence="2">KCTC 32296</strain>
    </source>
</reference>
<evidence type="ECO:0000259" key="1">
    <source>
        <dbReference type="Pfam" id="PF10005"/>
    </source>
</evidence>
<dbReference type="PIRSF" id="PIRSF012641">
    <property type="entry name" value="UCP012641"/>
    <property type="match status" value="1"/>
</dbReference>
<dbReference type="Proteomes" id="UP000662572">
    <property type="component" value="Unassembled WGS sequence"/>
</dbReference>
<feature type="domain" description="Zinc-ribbon" evidence="1">
    <location>
        <begin position="4"/>
        <end position="91"/>
    </location>
</feature>